<keyword evidence="3" id="KW-1185">Reference proteome</keyword>
<comment type="similarity">
    <text evidence="1">Belongs to the plant dirigent protein family.</text>
</comment>
<sequence length="96" mass="10184">MVEDHSRRLLGRAGLSVGASLSDGALLTVFDFVFTDGPYNGSSLALLGRAVLGTVMERPIVSGTGAFRMARGYTLSKMVASPDPNSLLVLEYDAYI</sequence>
<dbReference type="InterPro" id="IPR004265">
    <property type="entry name" value="Dirigent"/>
</dbReference>
<accession>A0A3L6SFY3</accession>
<reference evidence="3" key="1">
    <citation type="journal article" date="2019" name="Nat. Commun.">
        <title>The genome of broomcorn millet.</title>
        <authorList>
            <person name="Zou C."/>
            <person name="Miki D."/>
            <person name="Li D."/>
            <person name="Tang Q."/>
            <person name="Xiao L."/>
            <person name="Rajput S."/>
            <person name="Deng P."/>
            <person name="Jia W."/>
            <person name="Huang R."/>
            <person name="Zhang M."/>
            <person name="Sun Y."/>
            <person name="Hu J."/>
            <person name="Fu X."/>
            <person name="Schnable P.S."/>
            <person name="Li F."/>
            <person name="Zhang H."/>
            <person name="Feng B."/>
            <person name="Zhu X."/>
            <person name="Liu R."/>
            <person name="Schnable J.C."/>
            <person name="Zhu J.-K."/>
            <person name="Zhang H."/>
        </authorList>
    </citation>
    <scope>NUCLEOTIDE SEQUENCE [LARGE SCALE GENOMIC DNA]</scope>
</reference>
<comment type="subcellular location">
    <subcellularLocation>
        <location evidence="1">Secreted</location>
        <location evidence="1">Extracellular space</location>
        <location evidence="1">Apoplast</location>
    </subcellularLocation>
</comment>
<proteinExistence type="inferred from homology"/>
<evidence type="ECO:0000256" key="1">
    <source>
        <dbReference type="RuleBase" id="RU363099"/>
    </source>
</evidence>
<comment type="subunit">
    <text evidence="1">Homodimer.</text>
</comment>
<protein>
    <recommendedName>
        <fullName evidence="1">Dirigent protein</fullName>
    </recommendedName>
</protein>
<dbReference type="Pfam" id="PF03018">
    <property type="entry name" value="Dirigent"/>
    <property type="match status" value="1"/>
</dbReference>
<gene>
    <name evidence="2" type="ORF">C2845_PM02G14960</name>
</gene>
<keyword evidence="1" id="KW-0964">Secreted</keyword>
<dbReference type="EMBL" id="PQIB02000005">
    <property type="protein sequence ID" value="RLN19957.1"/>
    <property type="molecule type" value="Genomic_DNA"/>
</dbReference>
<evidence type="ECO:0000313" key="3">
    <source>
        <dbReference type="Proteomes" id="UP000275267"/>
    </source>
</evidence>
<organism evidence="2 3">
    <name type="scientific">Panicum miliaceum</name>
    <name type="common">Proso millet</name>
    <name type="synonym">Broomcorn millet</name>
    <dbReference type="NCBI Taxonomy" id="4540"/>
    <lineage>
        <taxon>Eukaryota</taxon>
        <taxon>Viridiplantae</taxon>
        <taxon>Streptophyta</taxon>
        <taxon>Embryophyta</taxon>
        <taxon>Tracheophyta</taxon>
        <taxon>Spermatophyta</taxon>
        <taxon>Magnoliopsida</taxon>
        <taxon>Liliopsida</taxon>
        <taxon>Poales</taxon>
        <taxon>Poaceae</taxon>
        <taxon>PACMAD clade</taxon>
        <taxon>Panicoideae</taxon>
        <taxon>Panicodae</taxon>
        <taxon>Paniceae</taxon>
        <taxon>Panicinae</taxon>
        <taxon>Panicum</taxon>
        <taxon>Panicum sect. Panicum</taxon>
    </lineage>
</organism>
<name>A0A3L6SFY3_PANMI</name>
<dbReference type="AlphaFoldDB" id="A0A3L6SFY3"/>
<dbReference type="STRING" id="4540.A0A3L6SFY3"/>
<comment type="caution">
    <text evidence="2">The sequence shown here is derived from an EMBL/GenBank/DDBJ whole genome shotgun (WGS) entry which is preliminary data.</text>
</comment>
<dbReference type="OrthoDB" id="1928589at2759"/>
<dbReference type="GO" id="GO:0048046">
    <property type="term" value="C:apoplast"/>
    <property type="evidence" value="ECO:0007669"/>
    <property type="project" value="UniProtKB-SubCell"/>
</dbReference>
<keyword evidence="1" id="KW-0052">Apoplast</keyword>
<comment type="function">
    <text evidence="1">Dirigent proteins impart stereoselectivity on the phenoxy radical-coupling reaction, yielding optically active lignans from two molecules of coniferyl alcohol in the biosynthesis of lignans, flavonolignans, and alkaloids and thus plays a central role in plant secondary metabolism.</text>
</comment>
<dbReference type="Proteomes" id="UP000275267">
    <property type="component" value="Unassembled WGS sequence"/>
</dbReference>
<dbReference type="PANTHER" id="PTHR21495">
    <property type="entry name" value="NUCLEOPORIN-RELATED"/>
    <property type="match status" value="1"/>
</dbReference>
<evidence type="ECO:0000313" key="2">
    <source>
        <dbReference type="EMBL" id="RLN19957.1"/>
    </source>
</evidence>